<proteinExistence type="predicted"/>
<organism evidence="1 2">
    <name type="scientific">Actinomadura chibensis</name>
    <dbReference type="NCBI Taxonomy" id="392828"/>
    <lineage>
        <taxon>Bacteria</taxon>
        <taxon>Bacillati</taxon>
        <taxon>Actinomycetota</taxon>
        <taxon>Actinomycetes</taxon>
        <taxon>Streptosporangiales</taxon>
        <taxon>Thermomonosporaceae</taxon>
        <taxon>Actinomadura</taxon>
    </lineage>
</organism>
<dbReference type="AlphaFoldDB" id="A0A5D0NRV6"/>
<evidence type="ECO:0000313" key="2">
    <source>
        <dbReference type="Proteomes" id="UP000323380"/>
    </source>
</evidence>
<dbReference type="STRING" id="1220554.GCA_001552135_06058"/>
<sequence>MSTGSTEYKFKSEIFLRHQAIGEAEAVLKVLATRQVPVSDEVRERILECRDREQLDEWLSRAVTAETVDELFD</sequence>
<evidence type="ECO:0008006" key="3">
    <source>
        <dbReference type="Google" id="ProtNLM"/>
    </source>
</evidence>
<gene>
    <name evidence="1" type="ORF">FXF69_17065</name>
</gene>
<name>A0A5D0NRV6_9ACTN</name>
<dbReference type="EMBL" id="VSFG01000002">
    <property type="protein sequence ID" value="TYB46878.1"/>
    <property type="molecule type" value="Genomic_DNA"/>
</dbReference>
<dbReference type="RefSeq" id="WP_148344338.1">
    <property type="nucleotide sequence ID" value="NZ_VSFG01000002.1"/>
</dbReference>
<accession>A0A5D0NRV6</accession>
<evidence type="ECO:0000313" key="1">
    <source>
        <dbReference type="EMBL" id="TYB46878.1"/>
    </source>
</evidence>
<keyword evidence="2" id="KW-1185">Reference proteome</keyword>
<comment type="caution">
    <text evidence="1">The sequence shown here is derived from an EMBL/GenBank/DDBJ whole genome shotgun (WGS) entry which is preliminary data.</text>
</comment>
<reference evidence="1 2" key="1">
    <citation type="submission" date="2019-08" db="EMBL/GenBank/DDBJ databases">
        <title>Actinomadura sp. nov. CYP1-5 isolated from mountain soil.</title>
        <authorList>
            <person name="Songsumanus A."/>
            <person name="Kuncharoen N."/>
            <person name="Kudo T."/>
            <person name="Yuki M."/>
            <person name="Igarashi Y."/>
            <person name="Tanasupawat S."/>
        </authorList>
    </citation>
    <scope>NUCLEOTIDE SEQUENCE [LARGE SCALE GENOMIC DNA]</scope>
    <source>
        <strain evidence="1 2">JCM 14158</strain>
    </source>
</reference>
<protein>
    <recommendedName>
        <fullName evidence="3">DUF4351 domain-containing protein</fullName>
    </recommendedName>
</protein>
<dbReference type="Proteomes" id="UP000323380">
    <property type="component" value="Unassembled WGS sequence"/>
</dbReference>